<comment type="similarity">
    <text evidence="3 11">Belongs to the PIGV family.</text>
</comment>
<evidence type="ECO:0000256" key="5">
    <source>
        <dbReference type="ARBA" id="ARBA00022676"/>
    </source>
</evidence>
<comment type="pathway">
    <text evidence="2 11">Glycolipid biosynthesis; glycosylphosphatidylinositol-anchor biosynthesis.</text>
</comment>
<comment type="caution">
    <text evidence="11">Lacks conserved residue(s) required for the propagation of feature annotation.</text>
</comment>
<dbReference type="PANTHER" id="PTHR12468:SF2">
    <property type="entry name" value="GPI MANNOSYLTRANSFERASE 2"/>
    <property type="match status" value="1"/>
</dbReference>
<evidence type="ECO:0000256" key="9">
    <source>
        <dbReference type="ARBA" id="ARBA00022989"/>
    </source>
</evidence>
<keyword evidence="10 11" id="KW-0472">Membrane</keyword>
<dbReference type="InParanoid" id="K1PUQ8"/>
<proteinExistence type="inferred from homology"/>
<feature type="transmembrane region" description="Helical" evidence="11">
    <location>
        <begin position="12"/>
        <end position="31"/>
    </location>
</feature>
<keyword evidence="6 11" id="KW-0808">Transferase</keyword>
<evidence type="ECO:0000256" key="4">
    <source>
        <dbReference type="ARBA" id="ARBA00022502"/>
    </source>
</evidence>
<evidence type="ECO:0000256" key="10">
    <source>
        <dbReference type="ARBA" id="ARBA00023136"/>
    </source>
</evidence>
<comment type="function">
    <text evidence="11">Mannosyltransferase involved in glycosylphosphatidylinositol-anchor biosynthesis.</text>
</comment>
<dbReference type="EC" id="2.4.1.-" evidence="11"/>
<dbReference type="InterPro" id="IPR007315">
    <property type="entry name" value="PIG-V/Gpi18"/>
</dbReference>
<dbReference type="UniPathway" id="UPA00196"/>
<dbReference type="GO" id="GO:0004376">
    <property type="term" value="F:GPI mannosyltransferase activity"/>
    <property type="evidence" value="ECO:0007669"/>
    <property type="project" value="InterPro"/>
</dbReference>
<keyword evidence="5 11" id="KW-0328">Glycosyltransferase</keyword>
<evidence type="ECO:0000256" key="2">
    <source>
        <dbReference type="ARBA" id="ARBA00004687"/>
    </source>
</evidence>
<keyword evidence="7 11" id="KW-0812">Transmembrane</keyword>
<sequence>MAVADGLERKLLLFAVLSRCVLIVLQSSHWGVGFMKYYELKQIPNFLLAVPVTVLSVGCVWCYFKWNRRTCLTLGMESDITAIKKNDGERRCLWNNPRLLPYVVHILMLTLFGWMFIHIQVLTRMLFSSSPILYWFAAYCTTDETKTQVTIRNEYDVIRPREDIYKVEKEENLQHSLKNILTDQIINFSTQSFVSKLILCYFLFYFTVGTFMFCNFLPWT</sequence>
<gene>
    <name evidence="12" type="ORF">CGI_10007101</name>
</gene>
<evidence type="ECO:0000256" key="7">
    <source>
        <dbReference type="ARBA" id="ARBA00022692"/>
    </source>
</evidence>
<dbReference type="GO" id="GO:0031501">
    <property type="term" value="C:mannosyltransferase complex"/>
    <property type="evidence" value="ECO:0007669"/>
    <property type="project" value="TreeGrafter"/>
</dbReference>
<dbReference type="GO" id="GO:0005789">
    <property type="term" value="C:endoplasmic reticulum membrane"/>
    <property type="evidence" value="ECO:0007669"/>
    <property type="project" value="UniProtKB-SubCell"/>
</dbReference>
<dbReference type="EMBL" id="JH815701">
    <property type="protein sequence ID" value="EKC20020.1"/>
    <property type="molecule type" value="Genomic_DNA"/>
</dbReference>
<evidence type="ECO:0000256" key="8">
    <source>
        <dbReference type="ARBA" id="ARBA00022824"/>
    </source>
</evidence>
<name>K1PUQ8_MAGGI</name>
<feature type="transmembrane region" description="Helical" evidence="11">
    <location>
        <begin position="99"/>
        <end position="119"/>
    </location>
</feature>
<dbReference type="HOGENOM" id="CLU_1257155_0_0_1"/>
<feature type="transmembrane region" description="Helical" evidence="11">
    <location>
        <begin position="43"/>
        <end position="64"/>
    </location>
</feature>
<keyword evidence="4 11" id="KW-0337">GPI-anchor biosynthesis</keyword>
<accession>K1PUQ8</accession>
<organism evidence="12">
    <name type="scientific">Magallana gigas</name>
    <name type="common">Pacific oyster</name>
    <name type="synonym">Crassostrea gigas</name>
    <dbReference type="NCBI Taxonomy" id="29159"/>
    <lineage>
        <taxon>Eukaryota</taxon>
        <taxon>Metazoa</taxon>
        <taxon>Spiralia</taxon>
        <taxon>Lophotrochozoa</taxon>
        <taxon>Mollusca</taxon>
        <taxon>Bivalvia</taxon>
        <taxon>Autobranchia</taxon>
        <taxon>Pteriomorphia</taxon>
        <taxon>Ostreida</taxon>
        <taxon>Ostreoidea</taxon>
        <taxon>Ostreidae</taxon>
        <taxon>Magallana</taxon>
    </lineage>
</organism>
<evidence type="ECO:0000256" key="1">
    <source>
        <dbReference type="ARBA" id="ARBA00004477"/>
    </source>
</evidence>
<evidence type="ECO:0000256" key="6">
    <source>
        <dbReference type="ARBA" id="ARBA00022679"/>
    </source>
</evidence>
<dbReference type="GO" id="GO:0006506">
    <property type="term" value="P:GPI anchor biosynthetic process"/>
    <property type="evidence" value="ECO:0007669"/>
    <property type="project" value="UniProtKB-UniPathway"/>
</dbReference>
<evidence type="ECO:0000313" key="12">
    <source>
        <dbReference type="EMBL" id="EKC20020.1"/>
    </source>
</evidence>
<dbReference type="PANTHER" id="PTHR12468">
    <property type="entry name" value="GPI MANNOSYLTRANSFERASE 2"/>
    <property type="match status" value="1"/>
</dbReference>
<dbReference type="Pfam" id="PF04188">
    <property type="entry name" value="Mannosyl_trans2"/>
    <property type="match status" value="1"/>
</dbReference>
<comment type="subcellular location">
    <subcellularLocation>
        <location evidence="1 11">Endoplasmic reticulum membrane</location>
        <topology evidence="1 11">Multi-pass membrane protein</topology>
    </subcellularLocation>
</comment>
<reference evidence="12" key="1">
    <citation type="journal article" date="2012" name="Nature">
        <title>The oyster genome reveals stress adaptation and complexity of shell formation.</title>
        <authorList>
            <person name="Zhang G."/>
            <person name="Fang X."/>
            <person name="Guo X."/>
            <person name="Li L."/>
            <person name="Luo R."/>
            <person name="Xu F."/>
            <person name="Yang P."/>
            <person name="Zhang L."/>
            <person name="Wang X."/>
            <person name="Qi H."/>
            <person name="Xiong Z."/>
            <person name="Que H."/>
            <person name="Xie Y."/>
            <person name="Holland P.W."/>
            <person name="Paps J."/>
            <person name="Zhu Y."/>
            <person name="Wu F."/>
            <person name="Chen Y."/>
            <person name="Wang J."/>
            <person name="Peng C."/>
            <person name="Meng J."/>
            <person name="Yang L."/>
            <person name="Liu J."/>
            <person name="Wen B."/>
            <person name="Zhang N."/>
            <person name="Huang Z."/>
            <person name="Zhu Q."/>
            <person name="Feng Y."/>
            <person name="Mount A."/>
            <person name="Hedgecock D."/>
            <person name="Xu Z."/>
            <person name="Liu Y."/>
            <person name="Domazet-Loso T."/>
            <person name="Du Y."/>
            <person name="Sun X."/>
            <person name="Zhang S."/>
            <person name="Liu B."/>
            <person name="Cheng P."/>
            <person name="Jiang X."/>
            <person name="Li J."/>
            <person name="Fan D."/>
            <person name="Wang W."/>
            <person name="Fu W."/>
            <person name="Wang T."/>
            <person name="Wang B."/>
            <person name="Zhang J."/>
            <person name="Peng Z."/>
            <person name="Li Y."/>
            <person name="Li N."/>
            <person name="Wang J."/>
            <person name="Chen M."/>
            <person name="He Y."/>
            <person name="Tan F."/>
            <person name="Song X."/>
            <person name="Zheng Q."/>
            <person name="Huang R."/>
            <person name="Yang H."/>
            <person name="Du X."/>
            <person name="Chen L."/>
            <person name="Yang M."/>
            <person name="Gaffney P.M."/>
            <person name="Wang S."/>
            <person name="Luo L."/>
            <person name="She Z."/>
            <person name="Ming Y."/>
            <person name="Huang W."/>
            <person name="Zhang S."/>
            <person name="Huang B."/>
            <person name="Zhang Y."/>
            <person name="Qu T."/>
            <person name="Ni P."/>
            <person name="Miao G."/>
            <person name="Wang J."/>
            <person name="Wang Q."/>
            <person name="Steinberg C.E."/>
            <person name="Wang H."/>
            <person name="Li N."/>
            <person name="Qian L."/>
            <person name="Zhang G."/>
            <person name="Li Y."/>
            <person name="Yang H."/>
            <person name="Liu X."/>
            <person name="Wang J."/>
            <person name="Yin Y."/>
            <person name="Wang J."/>
        </authorList>
    </citation>
    <scope>NUCLEOTIDE SEQUENCE [LARGE SCALE GENOMIC DNA]</scope>
    <source>
        <strain evidence="12">05x7-T-G4-1.051#20</strain>
    </source>
</reference>
<evidence type="ECO:0000256" key="3">
    <source>
        <dbReference type="ARBA" id="ARBA00008698"/>
    </source>
</evidence>
<evidence type="ECO:0000256" key="11">
    <source>
        <dbReference type="RuleBase" id="RU363112"/>
    </source>
</evidence>
<feature type="transmembrane region" description="Helical" evidence="11">
    <location>
        <begin position="198"/>
        <end position="219"/>
    </location>
</feature>
<keyword evidence="8 11" id="KW-0256">Endoplasmic reticulum</keyword>
<dbReference type="AlphaFoldDB" id="K1PUQ8"/>
<dbReference type="GO" id="GO:0000009">
    <property type="term" value="F:alpha-1,6-mannosyltransferase activity"/>
    <property type="evidence" value="ECO:0007669"/>
    <property type="project" value="InterPro"/>
</dbReference>
<protein>
    <recommendedName>
        <fullName evidence="11">GPI mannosyltransferase 2</fullName>
        <ecNumber evidence="11">2.4.1.-</ecNumber>
    </recommendedName>
</protein>
<keyword evidence="9 11" id="KW-1133">Transmembrane helix</keyword>